<evidence type="ECO:0000256" key="1">
    <source>
        <dbReference type="ARBA" id="ARBA00004370"/>
    </source>
</evidence>
<evidence type="ECO:0000256" key="2">
    <source>
        <dbReference type="ARBA" id="ARBA00023136"/>
    </source>
</evidence>
<dbReference type="SUPFAM" id="SSF56601">
    <property type="entry name" value="beta-lactamase/transpeptidase-like"/>
    <property type="match status" value="1"/>
</dbReference>
<dbReference type="AlphaFoldDB" id="A0A5M6CRM1"/>
<keyword evidence="5" id="KW-1185">Reference proteome</keyword>
<dbReference type="PANTHER" id="PTHR46825:SF11">
    <property type="entry name" value="PENICILLIN-BINDING PROTEIN 4"/>
    <property type="match status" value="1"/>
</dbReference>
<evidence type="ECO:0000259" key="3">
    <source>
        <dbReference type="Pfam" id="PF00144"/>
    </source>
</evidence>
<gene>
    <name evidence="4" type="ORF">F0460_02825</name>
</gene>
<proteinExistence type="predicted"/>
<dbReference type="PANTHER" id="PTHR46825">
    <property type="entry name" value="D-ALANYL-D-ALANINE-CARBOXYPEPTIDASE/ENDOPEPTIDASE AMPH"/>
    <property type="match status" value="1"/>
</dbReference>
<protein>
    <submittedName>
        <fullName evidence="4">Beta-lactamase family protein</fullName>
    </submittedName>
</protein>
<dbReference type="InterPro" id="IPR012338">
    <property type="entry name" value="Beta-lactam/transpept-like"/>
</dbReference>
<keyword evidence="2" id="KW-0472">Membrane</keyword>
<comment type="caution">
    <text evidence="4">The sequence shown here is derived from an EMBL/GenBank/DDBJ whole genome shotgun (WGS) entry which is preliminary data.</text>
</comment>
<accession>A0A5M6CRM1</accession>
<dbReference type="EMBL" id="VWSG01000002">
    <property type="protein sequence ID" value="KAA5537626.1"/>
    <property type="molecule type" value="Genomic_DNA"/>
</dbReference>
<dbReference type="GO" id="GO:0016020">
    <property type="term" value="C:membrane"/>
    <property type="evidence" value="ECO:0007669"/>
    <property type="project" value="UniProtKB-SubCell"/>
</dbReference>
<sequence length="403" mass="46692">MMKKIIFPLLLIGGLSISCDKNFDIAQVIKKRSELYKKQEQLIKNNDDTFDVKFNPVTPKYKLETREIIETFYHNRINRGGFWGQFLVAKNGEIIFEDYQGYANYQNKEKINDSTPMHVASVGKVFTGVTILRLINEGKISLDQKVNTILTGFPFDDITVRLLLNHRSGLPYYGNFTAKPGMWDTKKTLTNKDVLNLLETKGIKLDFRPNTRFTYSNTNYVVLALIVEQVTKKSFQDAMKELILEPLKMNNTFVLDNLENKDKITQSYHANNQKMHWDYLDGTYGDKNIYTTARDMLKLDKALYSDNFISKALKGEMYKGYSYEKSGANNYGLAIRMVEPKEDGGNLYTFHNGWWRGNRTSYVTLRKDTITIICFNNHNSQMAYKTKELAPRLGNYPFIQIND</sequence>
<dbReference type="InterPro" id="IPR050491">
    <property type="entry name" value="AmpC-like"/>
</dbReference>
<dbReference type="PROSITE" id="PS51257">
    <property type="entry name" value="PROKAR_LIPOPROTEIN"/>
    <property type="match status" value="1"/>
</dbReference>
<dbReference type="Proteomes" id="UP000325141">
    <property type="component" value="Unassembled WGS sequence"/>
</dbReference>
<feature type="domain" description="Beta-lactamase-related" evidence="3">
    <location>
        <begin position="85"/>
        <end position="376"/>
    </location>
</feature>
<name>A0A5M6CRM1_9FLAO</name>
<dbReference type="Pfam" id="PF00144">
    <property type="entry name" value="Beta-lactamase"/>
    <property type="match status" value="1"/>
</dbReference>
<dbReference type="Gene3D" id="3.40.710.10">
    <property type="entry name" value="DD-peptidase/beta-lactamase superfamily"/>
    <property type="match status" value="1"/>
</dbReference>
<evidence type="ECO:0000313" key="4">
    <source>
        <dbReference type="EMBL" id="KAA5537626.1"/>
    </source>
</evidence>
<evidence type="ECO:0000313" key="5">
    <source>
        <dbReference type="Proteomes" id="UP000325141"/>
    </source>
</evidence>
<comment type="subcellular location">
    <subcellularLocation>
        <location evidence="1">Membrane</location>
    </subcellularLocation>
</comment>
<reference evidence="4 5" key="1">
    <citation type="submission" date="2019-09" db="EMBL/GenBank/DDBJ databases">
        <title>Genome sequence and assembly of Flavobacterium sp.</title>
        <authorList>
            <person name="Chhetri G."/>
        </authorList>
    </citation>
    <scope>NUCLEOTIDE SEQUENCE [LARGE SCALE GENOMIC DNA]</scope>
    <source>
        <strain evidence="4 5">SNL9</strain>
    </source>
</reference>
<organism evidence="4 5">
    <name type="scientific">Paenimyroides baculatum</name>
    <dbReference type="NCBI Taxonomy" id="2608000"/>
    <lineage>
        <taxon>Bacteria</taxon>
        <taxon>Pseudomonadati</taxon>
        <taxon>Bacteroidota</taxon>
        <taxon>Flavobacteriia</taxon>
        <taxon>Flavobacteriales</taxon>
        <taxon>Flavobacteriaceae</taxon>
        <taxon>Paenimyroides</taxon>
    </lineage>
</organism>
<dbReference type="InterPro" id="IPR001466">
    <property type="entry name" value="Beta-lactam-related"/>
</dbReference>